<dbReference type="InterPro" id="IPR011009">
    <property type="entry name" value="Kinase-like_dom_sf"/>
</dbReference>
<organism evidence="5 6">
    <name type="scientific">Prymnesium parvum</name>
    <name type="common">Toxic golden alga</name>
    <dbReference type="NCBI Taxonomy" id="97485"/>
    <lineage>
        <taxon>Eukaryota</taxon>
        <taxon>Haptista</taxon>
        <taxon>Haptophyta</taxon>
        <taxon>Prymnesiophyceae</taxon>
        <taxon>Prymnesiales</taxon>
        <taxon>Prymnesiaceae</taxon>
        <taxon>Prymnesium</taxon>
    </lineage>
</organism>
<reference evidence="5 6" key="1">
    <citation type="journal article" date="2024" name="Science">
        <title>Giant polyketide synthase enzymes in the biosynthesis of giant marine polyether toxins.</title>
        <authorList>
            <person name="Fallon T.R."/>
            <person name="Shende V.V."/>
            <person name="Wierzbicki I.H."/>
            <person name="Pendleton A.L."/>
            <person name="Watervoot N.F."/>
            <person name="Auber R.P."/>
            <person name="Gonzalez D.J."/>
            <person name="Wisecaver J.H."/>
            <person name="Moore B.S."/>
        </authorList>
    </citation>
    <scope>NUCLEOTIDE SEQUENCE [LARGE SCALE GENOMIC DNA]</scope>
    <source>
        <strain evidence="5 6">12B1</strain>
    </source>
</reference>
<evidence type="ECO:0000256" key="3">
    <source>
        <dbReference type="SAM" id="SignalP"/>
    </source>
</evidence>
<dbReference type="Pfam" id="PF03109">
    <property type="entry name" value="ABC1"/>
    <property type="match status" value="1"/>
</dbReference>
<keyword evidence="6" id="KW-1185">Reference proteome</keyword>
<feature type="domain" description="ABC1 atypical kinase-like" evidence="4">
    <location>
        <begin position="247"/>
        <end position="484"/>
    </location>
</feature>
<dbReference type="Proteomes" id="UP001515480">
    <property type="component" value="Unassembled WGS sequence"/>
</dbReference>
<feature type="signal peptide" evidence="3">
    <location>
        <begin position="1"/>
        <end position="17"/>
    </location>
</feature>
<dbReference type="InterPro" id="IPR050154">
    <property type="entry name" value="UbiB_kinase"/>
</dbReference>
<dbReference type="EMBL" id="JBGBPQ010000003">
    <property type="protein sequence ID" value="KAL1527165.1"/>
    <property type="molecule type" value="Genomic_DNA"/>
</dbReference>
<evidence type="ECO:0000256" key="2">
    <source>
        <dbReference type="SAM" id="Phobius"/>
    </source>
</evidence>
<keyword evidence="2" id="KW-0812">Transmembrane</keyword>
<sequence length="740" mass="80934">MLGAAATPLLLLHLAVAAAFHGYAPPSGARAAVRPLMIASDSNRLSSTSLEEEFESVKVATQVASGLAPVVSRTPPPKKANPLRRGVRKLRNLFTISRTVSEQAKELIDETCDVDEPEVCADEGRYKAAVGELSRLIRRTLRLAGDEASAKDLADDMEAGWQQRGSGSALRRTTEVWGFLAQCALKVVKAAKTKGSEEEVSAAKTAAAEFIRDGLFRLGPTFVKLGQVISTRTDVLEKEYIDVLKDLQDNVPGFGGDKAVAIIEKELGKPIGEIFATFDKKPMAAASLGQVHRATLKNGQQVAVKVQRAGLKELFDTDLKNLKVLVKLLDKFDPKSDGADRSYADIYDESAKLLYEEIDYELEGRNGQRFANEFKKLGIDYIKVPNVYWEASTPRVLTMEFVPSFKLTDIARVEREGLDKQELAQRTADAFLTQILKTGYFHCDPHPGNLCVNKEGQLVYYDCGMMNELQPNVAAGFKEACFAVFGGGPFISEIQLDAAGKRLVDALELMGVLAKGADRLSVEKLARYFIRTFKDIQMGKAASNIKTTLGADLQALTEQQVFRFPSTFTFIFRAFTSVDGIGKGLDPKFDIPKLAQPFINELTEADKGTDFEKWTGRLSKATGLNSQDIDTAISQPRKVAYLEQTIRAIEQGSLKIRVRSLENEQALARLALGQGMTNKLLVSSLFLNLGLARVGALSPVVWLGLAGVFAAQAGATALSIKMFDKKASRYVSKDFESSSE</sequence>
<evidence type="ECO:0000259" key="4">
    <source>
        <dbReference type="Pfam" id="PF03109"/>
    </source>
</evidence>
<dbReference type="PANTHER" id="PTHR10566">
    <property type="entry name" value="CHAPERONE-ACTIVITY OF BC1 COMPLEX CABC1 -RELATED"/>
    <property type="match status" value="1"/>
</dbReference>
<protein>
    <recommendedName>
        <fullName evidence="4">ABC1 atypical kinase-like domain-containing protein</fullName>
    </recommendedName>
</protein>
<keyword evidence="3" id="KW-0732">Signal</keyword>
<evidence type="ECO:0000256" key="1">
    <source>
        <dbReference type="ARBA" id="ARBA00009670"/>
    </source>
</evidence>
<dbReference type="InterPro" id="IPR004147">
    <property type="entry name" value="ABC1_dom"/>
</dbReference>
<feature type="transmembrane region" description="Helical" evidence="2">
    <location>
        <begin position="700"/>
        <end position="720"/>
    </location>
</feature>
<dbReference type="CDD" id="cd05121">
    <property type="entry name" value="ABC1_ADCK3-like"/>
    <property type="match status" value="1"/>
</dbReference>
<evidence type="ECO:0000313" key="5">
    <source>
        <dbReference type="EMBL" id="KAL1527165.1"/>
    </source>
</evidence>
<evidence type="ECO:0000313" key="6">
    <source>
        <dbReference type="Proteomes" id="UP001515480"/>
    </source>
</evidence>
<dbReference type="AlphaFoldDB" id="A0AB34JZP6"/>
<dbReference type="PANTHER" id="PTHR10566:SF113">
    <property type="entry name" value="PROTEIN ACTIVITY OF BC1 COMPLEX KINASE 7, CHLOROPLASTIC"/>
    <property type="match status" value="1"/>
</dbReference>
<proteinExistence type="inferred from homology"/>
<feature type="chain" id="PRO_5044331615" description="ABC1 atypical kinase-like domain-containing protein" evidence="3">
    <location>
        <begin position="18"/>
        <end position="740"/>
    </location>
</feature>
<keyword evidence="2" id="KW-1133">Transmembrane helix</keyword>
<comment type="similarity">
    <text evidence="1">Belongs to the protein kinase superfamily. ADCK protein kinase family.</text>
</comment>
<dbReference type="SUPFAM" id="SSF56112">
    <property type="entry name" value="Protein kinase-like (PK-like)"/>
    <property type="match status" value="1"/>
</dbReference>
<accession>A0AB34JZP6</accession>
<gene>
    <name evidence="5" type="ORF">AB1Y20_015845</name>
</gene>
<name>A0AB34JZP6_PRYPA</name>
<comment type="caution">
    <text evidence="5">The sequence shown here is derived from an EMBL/GenBank/DDBJ whole genome shotgun (WGS) entry which is preliminary data.</text>
</comment>
<keyword evidence="2" id="KW-0472">Membrane</keyword>